<proteinExistence type="predicted"/>
<evidence type="ECO:0000259" key="5">
    <source>
        <dbReference type="PROSITE" id="PS51292"/>
    </source>
</evidence>
<dbReference type="PANTHER" id="PTHR20893">
    <property type="entry name" value="LD08641P"/>
    <property type="match status" value="1"/>
</dbReference>
<dbReference type="InterPro" id="IPR013083">
    <property type="entry name" value="Znf_RING/FYVE/PHD"/>
</dbReference>
<feature type="domain" description="RING-CH-type" evidence="5">
    <location>
        <begin position="1"/>
        <end position="63"/>
    </location>
</feature>
<keyword evidence="1" id="KW-0479">Metal-binding</keyword>
<dbReference type="Gene3D" id="3.30.40.10">
    <property type="entry name" value="Zinc/RING finger domain, C3HC4 (zinc finger)"/>
    <property type="match status" value="1"/>
</dbReference>
<dbReference type="PROSITE" id="PS51292">
    <property type="entry name" value="ZF_RING_CH"/>
    <property type="match status" value="1"/>
</dbReference>
<accession>A0A6C0KUS6</accession>
<keyword evidence="2" id="KW-0863">Zinc-finger</keyword>
<evidence type="ECO:0000256" key="1">
    <source>
        <dbReference type="ARBA" id="ARBA00022723"/>
    </source>
</evidence>
<name>A0A6C0KUS6_9ZZZZ</name>
<organism evidence="6">
    <name type="scientific">viral metagenome</name>
    <dbReference type="NCBI Taxonomy" id="1070528"/>
    <lineage>
        <taxon>unclassified sequences</taxon>
        <taxon>metagenomes</taxon>
        <taxon>organismal metagenomes</taxon>
    </lineage>
</organism>
<keyword evidence="4" id="KW-0472">Membrane</keyword>
<feature type="transmembrane region" description="Helical" evidence="4">
    <location>
        <begin position="79"/>
        <end position="104"/>
    </location>
</feature>
<keyword evidence="3" id="KW-0862">Zinc</keyword>
<feature type="transmembrane region" description="Helical" evidence="4">
    <location>
        <begin position="116"/>
        <end position="134"/>
    </location>
</feature>
<reference evidence="6" key="1">
    <citation type="journal article" date="2020" name="Nature">
        <title>Giant virus diversity and host interactions through global metagenomics.</title>
        <authorList>
            <person name="Schulz F."/>
            <person name="Roux S."/>
            <person name="Paez-Espino D."/>
            <person name="Jungbluth S."/>
            <person name="Walsh D.A."/>
            <person name="Denef V.J."/>
            <person name="McMahon K.D."/>
            <person name="Konstantinidis K.T."/>
            <person name="Eloe-Fadrosh E.A."/>
            <person name="Kyrpides N.C."/>
            <person name="Woyke T."/>
        </authorList>
    </citation>
    <scope>NUCLEOTIDE SEQUENCE</scope>
    <source>
        <strain evidence="6">GVMAG-S-3300013286-35</strain>
    </source>
</reference>
<keyword evidence="4" id="KW-0812">Transmembrane</keyword>
<dbReference type="SUPFAM" id="SSF57850">
    <property type="entry name" value="RING/U-box"/>
    <property type="match status" value="1"/>
</dbReference>
<feature type="transmembrane region" description="Helical" evidence="4">
    <location>
        <begin position="146"/>
        <end position="166"/>
    </location>
</feature>
<dbReference type="CDD" id="cd16495">
    <property type="entry name" value="RING_CH-C4HC3_MARCH"/>
    <property type="match status" value="1"/>
</dbReference>
<protein>
    <recommendedName>
        <fullName evidence="5">RING-CH-type domain-containing protein</fullName>
    </recommendedName>
</protein>
<keyword evidence="4" id="KW-1133">Transmembrane helix</keyword>
<evidence type="ECO:0000256" key="4">
    <source>
        <dbReference type="SAM" id="Phobius"/>
    </source>
</evidence>
<sequence length="202" mass="23596">MECRFCLDEGTPDCKINPLLQPCLCKGTVAYVHKDCLSTWRITTIRPDQDILCPLCKSIYQLHIIGLFLREIVPDYRGISLILLYPIGIFIFWNYTFMITYALVNRNFNIVDTDNLAIPYTGSHFLLSFIYLGVYSVHVRRVVDKWRYFLTIRRYMLLPIIHGALLGFMPRVHVFAGLPLHFVLPLYLIKHQEALRIMNANL</sequence>
<dbReference type="EMBL" id="MN740992">
    <property type="protein sequence ID" value="QHU21732.1"/>
    <property type="molecule type" value="Genomic_DNA"/>
</dbReference>
<evidence type="ECO:0000313" key="6">
    <source>
        <dbReference type="EMBL" id="QHU21732.1"/>
    </source>
</evidence>
<dbReference type="PANTHER" id="PTHR20893:SF2">
    <property type="entry name" value="LD08641P"/>
    <property type="match status" value="1"/>
</dbReference>
<dbReference type="AlphaFoldDB" id="A0A6C0KUS6"/>
<evidence type="ECO:0000256" key="2">
    <source>
        <dbReference type="ARBA" id="ARBA00022771"/>
    </source>
</evidence>
<dbReference type="GO" id="GO:0008270">
    <property type="term" value="F:zinc ion binding"/>
    <property type="evidence" value="ECO:0007669"/>
    <property type="project" value="UniProtKB-KW"/>
</dbReference>
<dbReference type="SMART" id="SM00744">
    <property type="entry name" value="RINGv"/>
    <property type="match status" value="1"/>
</dbReference>
<dbReference type="InterPro" id="IPR011016">
    <property type="entry name" value="Znf_RING-CH"/>
</dbReference>
<dbReference type="Pfam" id="PF12906">
    <property type="entry name" value="RINGv"/>
    <property type="match status" value="1"/>
</dbReference>
<evidence type="ECO:0000256" key="3">
    <source>
        <dbReference type="ARBA" id="ARBA00022833"/>
    </source>
</evidence>